<sequence>MGKSIKSGESESKSENLLTNLFGVAAEGSQRPSPIRTTVSPSVNKENGTSSHQKTDDDIQQESPGGTRRRSGAKVAKGMVRLPSSKLRRSGIRKGLGGAEQKKRSNNLRAIKLVSRDGSSQRRKSSSSYEHSSSPWKVTGASPNYLKATKSSDVRMLNSQSSISSSSLNPKATRKRPIIAFRRTSTLRPTRFLAKIPSLRPKRPAIRPDSSIHRATCSSAIKDAKFPAQVESQEGGDGSGSISSMKVCPYNYCSLHGHHHAAPSLKRLKSARKRVKSQRIKKLDFRVRKEVKIIERESSHELTEECNSGEDMDLNADEKEGIAEEVDEVALQEKQQQSQRTNPLVVDEESLEPSPTCQESCMKRESGGESVEYIHGDKGIRSGKGKSVSIGVQTEPGLEELDSEPSAADTCEEVLEAALTVQESGYEKGPLTCYLSHGHSTSHYVPLDSSKFVDIGKDEPVKAIRTEELASMYEMAEQNLESLGEPKDTPTDSREEPILVSEKINGSQESVEETAVALSGSQKFNGLWYLIYQHMVSDLHENGGMESTVERDNKEEQEMNDKLSTDFDQDPKVEAVDDEASQQEGLQQSDAVKLLQEAITKILEQSQDQLSIRKPASNHVIFNKKERVEDLSTDCERKKDPELKEKMVEAHLVPKAEEQSGVNAEGRPNRLASQRWSNLKKYLLMRRFIKAMEKTKKLGHRIHRYPSSEVSPEHEKVNLRRQPVGERRSAEEWMLDHALQKAVFNLDPAQKRRVALLVEAFERVNPIPVGKILDSMDASSPSTVNPLVSRKTSLFQTEDRAEKEKVSYHKLHIEKMQSPSNKCARNTGQAEVPGEGKAPEVQGEESNSSNLQLQRNNGGRSTKILVDTNITRMQVLEDRVESTEVEFLTTTSQVYDELEDPAAAGNAFEGVVRSTTVVKVMGAVKEVGEALAQKEKNLQDLLAEEHRPISVTDAREELQLEKKKYTGLWFLIYKQMASGLAEEQGDELTDSFVDGSGKEDEEAAENEEDKKKSIANDDSPDALDSMQNMLTSKREDTEEMKLRKIEAVKLVQQAIDSILRECEDSSPHNRLSTGNEVPEQESKEGSCTGCVETSLPSSTDSTKEHKLQLDSEMQIRSHDAAQQEERKALQNANKSKLRPMRNWNNLRKVILLRRFVKALETKVSNFNPLGRRHLPPDHDVEPEKVNLKHQDMDERKSAEEYLLDYALQQVVSRLTPARKRKVHLLVEAFETITPTIST</sequence>
<dbReference type="PANTHER" id="PTHR33923">
    <property type="entry name" value="CALMODULIN-BINDING PROTEIN-RELATED"/>
    <property type="match status" value="1"/>
</dbReference>
<feature type="compositionally biased region" description="Low complexity" evidence="1">
    <location>
        <begin position="846"/>
        <end position="857"/>
    </location>
</feature>
<dbReference type="SMART" id="SM01054">
    <property type="entry name" value="CaM_binding"/>
    <property type="match status" value="2"/>
</dbReference>
<evidence type="ECO:0000256" key="1">
    <source>
        <dbReference type="SAM" id="MobiDB-lite"/>
    </source>
</evidence>
<keyword evidence="4" id="KW-1185">Reference proteome</keyword>
<gene>
    <name evidence="3" type="ORF">SAY86_005853</name>
</gene>
<dbReference type="GO" id="GO:0005516">
    <property type="term" value="F:calmodulin binding"/>
    <property type="evidence" value="ECO:0007669"/>
    <property type="project" value="InterPro"/>
</dbReference>
<dbReference type="EMBL" id="JAXQNO010000018">
    <property type="protein sequence ID" value="KAK4777165.1"/>
    <property type="molecule type" value="Genomic_DNA"/>
</dbReference>
<feature type="compositionally biased region" description="Polar residues" evidence="1">
    <location>
        <begin position="817"/>
        <end position="829"/>
    </location>
</feature>
<feature type="region of interest" description="Disordered" evidence="1">
    <location>
        <begin position="21"/>
        <end position="176"/>
    </location>
</feature>
<feature type="region of interest" description="Disordered" evidence="1">
    <location>
        <begin position="815"/>
        <end position="860"/>
    </location>
</feature>
<proteinExistence type="predicted"/>
<protein>
    <recommendedName>
        <fullName evidence="2">Calmodulin-binding domain-containing protein</fullName>
    </recommendedName>
</protein>
<dbReference type="InterPro" id="IPR012417">
    <property type="entry name" value="CaM-bd_dom_pln"/>
</dbReference>
<dbReference type="PANTHER" id="PTHR33923:SF3">
    <property type="entry name" value="CALMODULIN BINDING PROTEIN PICBP"/>
    <property type="match status" value="1"/>
</dbReference>
<dbReference type="InterPro" id="IPR044681">
    <property type="entry name" value="PICBP-like"/>
</dbReference>
<comment type="caution">
    <text evidence="3">The sequence shown here is derived from an EMBL/GenBank/DDBJ whole genome shotgun (WGS) entry which is preliminary data.</text>
</comment>
<dbReference type="AlphaFoldDB" id="A0AAN7L293"/>
<dbReference type="Proteomes" id="UP001346149">
    <property type="component" value="Unassembled WGS sequence"/>
</dbReference>
<feature type="region of interest" description="Disordered" evidence="1">
    <location>
        <begin position="1061"/>
        <end position="1106"/>
    </location>
</feature>
<evidence type="ECO:0000259" key="2">
    <source>
        <dbReference type="SMART" id="SM01054"/>
    </source>
</evidence>
<feature type="region of interest" description="Disordered" evidence="1">
    <location>
        <begin position="1115"/>
        <end position="1134"/>
    </location>
</feature>
<feature type="region of interest" description="Disordered" evidence="1">
    <location>
        <begin position="545"/>
        <end position="565"/>
    </location>
</feature>
<dbReference type="Pfam" id="PF07839">
    <property type="entry name" value="CaM_binding"/>
    <property type="match status" value="2"/>
</dbReference>
<feature type="compositionally biased region" description="Polar residues" evidence="1">
    <location>
        <begin position="333"/>
        <end position="342"/>
    </location>
</feature>
<feature type="domain" description="Calmodulin-binding" evidence="2">
    <location>
        <begin position="1119"/>
        <end position="1234"/>
    </location>
</feature>
<reference evidence="3 4" key="1">
    <citation type="journal article" date="2023" name="Hortic Res">
        <title>Pangenome of water caltrop reveals structural variations and asymmetric subgenome divergence after allopolyploidization.</title>
        <authorList>
            <person name="Zhang X."/>
            <person name="Chen Y."/>
            <person name="Wang L."/>
            <person name="Yuan Y."/>
            <person name="Fang M."/>
            <person name="Shi L."/>
            <person name="Lu R."/>
            <person name="Comes H.P."/>
            <person name="Ma Y."/>
            <person name="Chen Y."/>
            <person name="Huang G."/>
            <person name="Zhou Y."/>
            <person name="Zheng Z."/>
            <person name="Qiu Y."/>
        </authorList>
    </citation>
    <scope>NUCLEOTIDE SEQUENCE [LARGE SCALE GENOMIC DNA]</scope>
    <source>
        <strain evidence="3">F231</strain>
    </source>
</reference>
<accession>A0AAN7L293</accession>
<feature type="domain" description="Calmodulin-binding" evidence="2">
    <location>
        <begin position="652"/>
        <end position="766"/>
    </location>
</feature>
<feature type="compositionally biased region" description="Basic and acidic residues" evidence="1">
    <location>
        <begin position="1115"/>
        <end position="1128"/>
    </location>
</feature>
<evidence type="ECO:0000313" key="4">
    <source>
        <dbReference type="Proteomes" id="UP001346149"/>
    </source>
</evidence>
<feature type="compositionally biased region" description="Polar residues" evidence="1">
    <location>
        <begin position="30"/>
        <end position="52"/>
    </location>
</feature>
<evidence type="ECO:0000313" key="3">
    <source>
        <dbReference type="EMBL" id="KAK4777165.1"/>
    </source>
</evidence>
<feature type="region of interest" description="Disordered" evidence="1">
    <location>
        <begin position="983"/>
        <end position="1024"/>
    </location>
</feature>
<feature type="region of interest" description="Disordered" evidence="1">
    <location>
        <begin position="332"/>
        <end position="364"/>
    </location>
</feature>
<organism evidence="3 4">
    <name type="scientific">Trapa natans</name>
    <name type="common">Water chestnut</name>
    <dbReference type="NCBI Taxonomy" id="22666"/>
    <lineage>
        <taxon>Eukaryota</taxon>
        <taxon>Viridiplantae</taxon>
        <taxon>Streptophyta</taxon>
        <taxon>Embryophyta</taxon>
        <taxon>Tracheophyta</taxon>
        <taxon>Spermatophyta</taxon>
        <taxon>Magnoliopsida</taxon>
        <taxon>eudicotyledons</taxon>
        <taxon>Gunneridae</taxon>
        <taxon>Pentapetalae</taxon>
        <taxon>rosids</taxon>
        <taxon>malvids</taxon>
        <taxon>Myrtales</taxon>
        <taxon>Lythraceae</taxon>
        <taxon>Trapa</taxon>
    </lineage>
</organism>
<name>A0AAN7L293_TRANT</name>